<keyword evidence="2" id="KW-0732">Signal</keyword>
<dbReference type="RefSeq" id="WP_378408327.1">
    <property type="nucleotide sequence ID" value="NZ_JBHTCS010000024.1"/>
</dbReference>
<evidence type="ECO:0008006" key="5">
    <source>
        <dbReference type="Google" id="ProtNLM"/>
    </source>
</evidence>
<feature type="signal peptide" evidence="2">
    <location>
        <begin position="1"/>
        <end position="30"/>
    </location>
</feature>
<evidence type="ECO:0000256" key="1">
    <source>
        <dbReference type="SAM" id="MobiDB-lite"/>
    </source>
</evidence>
<dbReference type="SUPFAM" id="SSF63829">
    <property type="entry name" value="Calcium-dependent phosphotriesterase"/>
    <property type="match status" value="1"/>
</dbReference>
<dbReference type="EMBL" id="JBHTCS010000024">
    <property type="protein sequence ID" value="MFC7450340.1"/>
    <property type="molecule type" value="Genomic_DNA"/>
</dbReference>
<evidence type="ECO:0000256" key="2">
    <source>
        <dbReference type="SAM" id="SignalP"/>
    </source>
</evidence>
<organism evidence="3 4">
    <name type="scientific">Rhodococcus daqingensis</name>
    <dbReference type="NCBI Taxonomy" id="2479363"/>
    <lineage>
        <taxon>Bacteria</taxon>
        <taxon>Bacillati</taxon>
        <taxon>Actinomycetota</taxon>
        <taxon>Actinomycetes</taxon>
        <taxon>Mycobacteriales</taxon>
        <taxon>Nocardiaceae</taxon>
        <taxon>Rhodococcus</taxon>
    </lineage>
</organism>
<dbReference type="Proteomes" id="UP001596484">
    <property type="component" value="Unassembled WGS sequence"/>
</dbReference>
<evidence type="ECO:0000313" key="4">
    <source>
        <dbReference type="Proteomes" id="UP001596484"/>
    </source>
</evidence>
<feature type="region of interest" description="Disordered" evidence="1">
    <location>
        <begin position="41"/>
        <end position="64"/>
    </location>
</feature>
<accession>A0ABW2S2W4</accession>
<reference evidence="4" key="1">
    <citation type="journal article" date="2019" name="Int. J. Syst. Evol. Microbiol.">
        <title>The Global Catalogue of Microorganisms (GCM) 10K type strain sequencing project: providing services to taxonomists for standard genome sequencing and annotation.</title>
        <authorList>
            <consortium name="The Broad Institute Genomics Platform"/>
            <consortium name="The Broad Institute Genome Sequencing Center for Infectious Disease"/>
            <person name="Wu L."/>
            <person name="Ma J."/>
        </authorList>
    </citation>
    <scope>NUCLEOTIDE SEQUENCE [LARGE SCALE GENOMIC DNA]</scope>
    <source>
        <strain evidence="4">ICMP 19430</strain>
    </source>
</reference>
<comment type="caution">
    <text evidence="3">The sequence shown here is derived from an EMBL/GenBank/DDBJ whole genome shotgun (WGS) entry which is preliminary data.</text>
</comment>
<evidence type="ECO:0000313" key="3">
    <source>
        <dbReference type="EMBL" id="MFC7450340.1"/>
    </source>
</evidence>
<protein>
    <recommendedName>
        <fullName evidence="5">6-pyruvoyl tetrahydrobiopterin synthase</fullName>
    </recommendedName>
</protein>
<sequence length="489" mass="49249">MQGVPKTPLRLAASLTAAAALTLGGGLASAQPAWGPLAPPNPFLGPVGTSTMHGDAGSSDATPLAGPGAGKLGVQSYSLLAACPTLLQGSDRMVVALCTAVLGQTPTVHLIDPASGGSKAKLELAKGSLLGGVYAYLDNENRLVAVDGNRKLQRIGHTADSLFVDETVDLSGAVPDGDAVTGLVPDWQGNVWFATGGGVIGSVDSSGVARTVRVPQGEQVQNSISSSPDGVSVATTHALYQLSRGGDGTPEIDWRRAYDRGSARKPGQLSWGTGSTPTYFGPASGYEYVAMVDNADTRVNLLVHRTDNGAEVCKIPVLGSGGPGSENSPIGVGNSVFVAGTYGYPYPKVPEGAGPAVPASAPFAGGMTRVDLDGAGCHQVWDTNVRSSAVPHLSTADGNLYTVLREGTGGPLDGYTFAAIDPATGEVRGRTSMPGTTANDTLQMSALISAEGDYWQGTITGIQRVGQGAGSGSLGGGSLDLGSSGSSGS</sequence>
<feature type="chain" id="PRO_5046125458" description="6-pyruvoyl tetrahydrobiopterin synthase" evidence="2">
    <location>
        <begin position="31"/>
        <end position="489"/>
    </location>
</feature>
<name>A0ABW2S2W4_9NOCA</name>
<keyword evidence="4" id="KW-1185">Reference proteome</keyword>
<gene>
    <name evidence="3" type="ORF">ACFQS9_20805</name>
</gene>
<proteinExistence type="predicted"/>
<feature type="region of interest" description="Disordered" evidence="1">
    <location>
        <begin position="470"/>
        <end position="489"/>
    </location>
</feature>